<proteinExistence type="predicted"/>
<dbReference type="Proteomes" id="UP000324800">
    <property type="component" value="Unassembled WGS sequence"/>
</dbReference>
<dbReference type="AlphaFoldDB" id="A0A5J4W0L0"/>
<gene>
    <name evidence="1" type="ORF">EZS28_016057</name>
</gene>
<organism evidence="1 2">
    <name type="scientific">Streblomastix strix</name>
    <dbReference type="NCBI Taxonomy" id="222440"/>
    <lineage>
        <taxon>Eukaryota</taxon>
        <taxon>Metamonada</taxon>
        <taxon>Preaxostyla</taxon>
        <taxon>Oxymonadida</taxon>
        <taxon>Streblomastigidae</taxon>
        <taxon>Streblomastix</taxon>
    </lineage>
</organism>
<reference evidence="1 2" key="1">
    <citation type="submission" date="2019-03" db="EMBL/GenBank/DDBJ databases">
        <title>Single cell metagenomics reveals metabolic interactions within the superorganism composed of flagellate Streblomastix strix and complex community of Bacteroidetes bacteria on its surface.</title>
        <authorList>
            <person name="Treitli S.C."/>
            <person name="Kolisko M."/>
            <person name="Husnik F."/>
            <person name="Keeling P."/>
            <person name="Hampl V."/>
        </authorList>
    </citation>
    <scope>NUCLEOTIDE SEQUENCE [LARGE SCALE GENOMIC DNA]</scope>
    <source>
        <strain evidence="1">ST1C</strain>
    </source>
</reference>
<evidence type="ECO:0000313" key="2">
    <source>
        <dbReference type="Proteomes" id="UP000324800"/>
    </source>
</evidence>
<protein>
    <submittedName>
        <fullName evidence="1">Uncharacterized protein</fullName>
    </submittedName>
</protein>
<evidence type="ECO:0000313" key="1">
    <source>
        <dbReference type="EMBL" id="KAA6388417.1"/>
    </source>
</evidence>
<sequence length="120" mass="13868">MQPNKKQISDIRYWSNETMNKIREQGDLIIQEQAVKEWKFIQTQIKVISIGGGIQGTDQYSGQPIFNISLYEDIEEEGGIEEVDTHLYHSTAERMNDDGIRYKANKTMKEIINALKTSEN</sequence>
<dbReference type="EMBL" id="SNRW01003992">
    <property type="protein sequence ID" value="KAA6388417.1"/>
    <property type="molecule type" value="Genomic_DNA"/>
</dbReference>
<accession>A0A5J4W0L0</accession>
<comment type="caution">
    <text evidence="1">The sequence shown here is derived from an EMBL/GenBank/DDBJ whole genome shotgun (WGS) entry which is preliminary data.</text>
</comment>
<name>A0A5J4W0L0_9EUKA</name>